<dbReference type="Pfam" id="PF02371">
    <property type="entry name" value="Transposase_20"/>
    <property type="match status" value="1"/>
</dbReference>
<dbReference type="InterPro" id="IPR047650">
    <property type="entry name" value="Transpos_IS110"/>
</dbReference>
<gene>
    <name evidence="2" type="ORF">DENOEST_3054</name>
</gene>
<organism evidence="2 3">
    <name type="scientific">Denitratisoma oestradiolicum</name>
    <dbReference type="NCBI Taxonomy" id="311182"/>
    <lineage>
        <taxon>Bacteria</taxon>
        <taxon>Pseudomonadati</taxon>
        <taxon>Pseudomonadota</taxon>
        <taxon>Betaproteobacteria</taxon>
        <taxon>Nitrosomonadales</taxon>
        <taxon>Sterolibacteriaceae</taxon>
        <taxon>Denitratisoma</taxon>
    </lineage>
</organism>
<evidence type="ECO:0000313" key="2">
    <source>
        <dbReference type="EMBL" id="CAB1370208.1"/>
    </source>
</evidence>
<name>A0A6S6XYU0_9PROT</name>
<dbReference type="GO" id="GO:0004803">
    <property type="term" value="F:transposase activity"/>
    <property type="evidence" value="ECO:0007669"/>
    <property type="project" value="InterPro"/>
</dbReference>
<proteinExistence type="predicted"/>
<reference evidence="2 3" key="1">
    <citation type="submission" date="2020-03" db="EMBL/GenBank/DDBJ databases">
        <authorList>
            <consortium name="Genoscope - CEA"/>
            <person name="William W."/>
        </authorList>
    </citation>
    <scope>NUCLEOTIDE SEQUENCE [LARGE SCALE GENOMIC DNA]</scope>
    <source>
        <strain evidence="3">DSM 16959</strain>
    </source>
</reference>
<dbReference type="RefSeq" id="WP_145770754.1">
    <property type="nucleotide sequence ID" value="NZ_LR778301.1"/>
</dbReference>
<dbReference type="OrthoDB" id="5289737at2"/>
<dbReference type="InterPro" id="IPR003346">
    <property type="entry name" value="Transposase_20"/>
</dbReference>
<dbReference type="PANTHER" id="PTHR33055:SF3">
    <property type="entry name" value="PUTATIVE TRANSPOSASE FOR IS117-RELATED"/>
    <property type="match status" value="1"/>
</dbReference>
<feature type="domain" description="Transposase IS116/IS110/IS902 C-terminal" evidence="1">
    <location>
        <begin position="26"/>
        <end position="70"/>
    </location>
</feature>
<dbReference type="KEGG" id="doe:DENOEST_3054"/>
<dbReference type="Proteomes" id="UP000515733">
    <property type="component" value="Chromosome"/>
</dbReference>
<dbReference type="GO" id="GO:0006313">
    <property type="term" value="P:DNA transposition"/>
    <property type="evidence" value="ECO:0007669"/>
    <property type="project" value="InterPro"/>
</dbReference>
<dbReference type="AlphaFoldDB" id="A0A6S6XYU0"/>
<accession>A0A6S6XYU0</accession>
<evidence type="ECO:0000259" key="1">
    <source>
        <dbReference type="Pfam" id="PF02371"/>
    </source>
</evidence>
<dbReference type="PANTHER" id="PTHR33055">
    <property type="entry name" value="TRANSPOSASE FOR INSERTION SEQUENCE ELEMENT IS1111A"/>
    <property type="match status" value="1"/>
</dbReference>
<evidence type="ECO:0000313" key="3">
    <source>
        <dbReference type="Proteomes" id="UP000515733"/>
    </source>
</evidence>
<keyword evidence="3" id="KW-1185">Reference proteome</keyword>
<dbReference type="EMBL" id="LR778301">
    <property type="protein sequence ID" value="CAB1370208.1"/>
    <property type="molecule type" value="Genomic_DNA"/>
</dbReference>
<protein>
    <submittedName>
        <fullName evidence="2">Transposase</fullName>
    </submittedName>
</protein>
<dbReference type="GO" id="GO:0003677">
    <property type="term" value="F:DNA binding"/>
    <property type="evidence" value="ECO:0007669"/>
    <property type="project" value="InterPro"/>
</dbReference>
<sequence length="83" mass="9381">MHALDERILAYDRKITALAKQSEPVQRLMAIEGIGPITATAEVARVGNAQAFKNGRQFAAWLGLTPRQNSKRWQDARRHQQAR</sequence>